<evidence type="ECO:0000256" key="4">
    <source>
        <dbReference type="ARBA" id="ARBA00022989"/>
    </source>
</evidence>
<keyword evidence="6 9" id="KW-0472">Membrane</keyword>
<keyword evidence="8" id="KW-1208">Phospholipid metabolism</keyword>
<feature type="transmembrane region" description="Helical" evidence="9">
    <location>
        <begin position="12"/>
        <end position="33"/>
    </location>
</feature>
<keyword evidence="11" id="KW-1185">Reference proteome</keyword>
<accession>I0YL09</accession>
<keyword evidence="2" id="KW-0444">Lipid biosynthesis</keyword>
<keyword evidence="7" id="KW-0594">Phospholipid biosynthesis</keyword>
<dbReference type="OrthoDB" id="10418044at2759"/>
<sequence>MGGDGPTALQQLRAVMVPFTATIVIPTIIILRYSTRDAAILRGHKYGQAIVRFVGSAVWAAGVSVLFASIASFHKQGKGTLEPWARPKHLVVTGLYVRNSMYLGVFAMLLGEAFIFNNKNLLLMLLIFMAVQAINVPLHEEWVLRKSFGDEFTEYCKNVPRWIPRLHPYTPAKRDE</sequence>
<evidence type="ECO:0000256" key="3">
    <source>
        <dbReference type="ARBA" id="ARBA00022692"/>
    </source>
</evidence>
<dbReference type="InterPro" id="IPR007318">
    <property type="entry name" value="Phopholipid_MeTrfase"/>
</dbReference>
<keyword evidence="4 9" id="KW-1133">Transmembrane helix</keyword>
<evidence type="ECO:0000256" key="9">
    <source>
        <dbReference type="SAM" id="Phobius"/>
    </source>
</evidence>
<feature type="transmembrane region" description="Helical" evidence="9">
    <location>
        <begin position="95"/>
        <end position="115"/>
    </location>
</feature>
<comment type="subcellular location">
    <subcellularLocation>
        <location evidence="1">Endomembrane system</location>
        <topology evidence="1">Multi-pass membrane protein</topology>
    </subcellularLocation>
</comment>
<proteinExistence type="predicted"/>
<evidence type="ECO:0000313" key="11">
    <source>
        <dbReference type="Proteomes" id="UP000007264"/>
    </source>
</evidence>
<evidence type="ECO:0000256" key="7">
    <source>
        <dbReference type="ARBA" id="ARBA00023209"/>
    </source>
</evidence>
<evidence type="ECO:0000256" key="2">
    <source>
        <dbReference type="ARBA" id="ARBA00022516"/>
    </source>
</evidence>
<gene>
    <name evidence="10" type="ORF">COCSUDRAFT_59565</name>
</gene>
<dbReference type="KEGG" id="csl:COCSUDRAFT_59565"/>
<evidence type="ECO:0000313" key="10">
    <source>
        <dbReference type="EMBL" id="EIE19078.1"/>
    </source>
</evidence>
<evidence type="ECO:0000256" key="5">
    <source>
        <dbReference type="ARBA" id="ARBA00023098"/>
    </source>
</evidence>
<feature type="transmembrane region" description="Helical" evidence="9">
    <location>
        <begin position="121"/>
        <end position="138"/>
    </location>
</feature>
<organism evidence="10 11">
    <name type="scientific">Coccomyxa subellipsoidea (strain C-169)</name>
    <name type="common">Green microalga</name>
    <dbReference type="NCBI Taxonomy" id="574566"/>
    <lineage>
        <taxon>Eukaryota</taxon>
        <taxon>Viridiplantae</taxon>
        <taxon>Chlorophyta</taxon>
        <taxon>core chlorophytes</taxon>
        <taxon>Trebouxiophyceae</taxon>
        <taxon>Trebouxiophyceae incertae sedis</taxon>
        <taxon>Coccomyxaceae</taxon>
        <taxon>Coccomyxa</taxon>
        <taxon>Coccomyxa subellipsoidea</taxon>
    </lineage>
</organism>
<evidence type="ECO:0000256" key="1">
    <source>
        <dbReference type="ARBA" id="ARBA00004127"/>
    </source>
</evidence>
<evidence type="ECO:0000256" key="6">
    <source>
        <dbReference type="ARBA" id="ARBA00023136"/>
    </source>
</evidence>
<comment type="caution">
    <text evidence="10">The sequence shown here is derived from an EMBL/GenBank/DDBJ whole genome shotgun (WGS) entry which is preliminary data.</text>
</comment>
<dbReference type="GO" id="GO:0012505">
    <property type="term" value="C:endomembrane system"/>
    <property type="evidence" value="ECO:0007669"/>
    <property type="project" value="UniProtKB-SubCell"/>
</dbReference>
<dbReference type="Pfam" id="PF04191">
    <property type="entry name" value="PEMT"/>
    <property type="match status" value="1"/>
</dbReference>
<evidence type="ECO:0000256" key="8">
    <source>
        <dbReference type="ARBA" id="ARBA00023264"/>
    </source>
</evidence>
<dbReference type="EMBL" id="AGSI01000020">
    <property type="protein sequence ID" value="EIE19078.1"/>
    <property type="molecule type" value="Genomic_DNA"/>
</dbReference>
<reference evidence="10 11" key="1">
    <citation type="journal article" date="2012" name="Genome Biol.">
        <title>The genome of the polar eukaryotic microalga coccomyxa subellipsoidea reveals traits of cold adaptation.</title>
        <authorList>
            <person name="Blanc G."/>
            <person name="Agarkova I."/>
            <person name="Grimwood J."/>
            <person name="Kuo A."/>
            <person name="Brueggeman A."/>
            <person name="Dunigan D."/>
            <person name="Gurnon J."/>
            <person name="Ladunga I."/>
            <person name="Lindquist E."/>
            <person name="Lucas S."/>
            <person name="Pangilinan J."/>
            <person name="Proschold T."/>
            <person name="Salamov A."/>
            <person name="Schmutz J."/>
            <person name="Weeks D."/>
            <person name="Yamada T."/>
            <person name="Claverie J.M."/>
            <person name="Grigoriev I."/>
            <person name="Van Etten J."/>
            <person name="Lomsadze A."/>
            <person name="Borodovsky M."/>
        </authorList>
    </citation>
    <scope>NUCLEOTIDE SEQUENCE [LARGE SCALE GENOMIC DNA]</scope>
    <source>
        <strain evidence="10 11">C-169</strain>
    </source>
</reference>
<dbReference type="GO" id="GO:0006656">
    <property type="term" value="P:phosphatidylcholine biosynthetic process"/>
    <property type="evidence" value="ECO:0007669"/>
    <property type="project" value="UniProtKB-UniPathway"/>
</dbReference>
<dbReference type="RefSeq" id="XP_005643622.1">
    <property type="nucleotide sequence ID" value="XM_005643565.1"/>
</dbReference>
<dbReference type="UniPathway" id="UPA00753"/>
<dbReference type="GeneID" id="17037008"/>
<protein>
    <submittedName>
        <fullName evidence="10">Uncharacterized protein</fullName>
    </submittedName>
</protein>
<name>I0YL09_COCSC</name>
<keyword evidence="5" id="KW-0443">Lipid metabolism</keyword>
<dbReference type="Gene3D" id="1.20.120.1630">
    <property type="match status" value="1"/>
</dbReference>
<dbReference type="AlphaFoldDB" id="I0YL09"/>
<dbReference type="Proteomes" id="UP000007264">
    <property type="component" value="Unassembled WGS sequence"/>
</dbReference>
<feature type="transmembrane region" description="Helical" evidence="9">
    <location>
        <begin position="53"/>
        <end position="74"/>
    </location>
</feature>
<keyword evidence="3 9" id="KW-0812">Transmembrane</keyword>